<sequence length="242" mass="27927">MKEIMPVPQEDLEPEAKHEKKYNFEKMAEIEPAAASLVEQLKEAIVNAEYSAILSDDAGGRIPTLILDKIFKEKSPEKIKTYFLAAGIDLHYINESYNKNTEEYKAIIRYLEKMDFGKKKTLIVTQFCGSGKSLESIGLLLRSIGINQFDFASLYKYHISPSKEQLRQSFDRKFESKLFFSKEEKVPKWIIQDHEAISGVRKKMGINPSVEIAASYEHIKKSREDVKLMAERVIEKVWPENK</sequence>
<protein>
    <submittedName>
        <fullName evidence="1">Uncharacterized protein</fullName>
    </submittedName>
</protein>
<organism evidence="1 2">
    <name type="scientific">Candidatus Staskawiczbacteria bacterium RIFCSPHIGHO2_02_FULL_42_22</name>
    <dbReference type="NCBI Taxonomy" id="1802207"/>
    <lineage>
        <taxon>Bacteria</taxon>
        <taxon>Candidatus Staskawicziibacteriota</taxon>
    </lineage>
</organism>
<dbReference type="Proteomes" id="UP000178820">
    <property type="component" value="Unassembled WGS sequence"/>
</dbReference>
<dbReference type="InterPro" id="IPR029057">
    <property type="entry name" value="PRTase-like"/>
</dbReference>
<name>A0A1G2I2E6_9BACT</name>
<reference evidence="1 2" key="1">
    <citation type="journal article" date="2016" name="Nat. Commun.">
        <title>Thousands of microbial genomes shed light on interconnected biogeochemical processes in an aquifer system.</title>
        <authorList>
            <person name="Anantharaman K."/>
            <person name="Brown C.T."/>
            <person name="Hug L.A."/>
            <person name="Sharon I."/>
            <person name="Castelle C.J."/>
            <person name="Probst A.J."/>
            <person name="Thomas B.C."/>
            <person name="Singh A."/>
            <person name="Wilkins M.J."/>
            <person name="Karaoz U."/>
            <person name="Brodie E.L."/>
            <person name="Williams K.H."/>
            <person name="Hubbard S.S."/>
            <person name="Banfield J.F."/>
        </authorList>
    </citation>
    <scope>NUCLEOTIDE SEQUENCE [LARGE SCALE GENOMIC DNA]</scope>
</reference>
<dbReference type="AlphaFoldDB" id="A0A1G2I2E6"/>
<evidence type="ECO:0000313" key="1">
    <source>
        <dbReference type="EMBL" id="OGZ68994.1"/>
    </source>
</evidence>
<comment type="caution">
    <text evidence="1">The sequence shown here is derived from an EMBL/GenBank/DDBJ whole genome shotgun (WGS) entry which is preliminary data.</text>
</comment>
<evidence type="ECO:0000313" key="2">
    <source>
        <dbReference type="Proteomes" id="UP000178820"/>
    </source>
</evidence>
<accession>A0A1G2I2E6</accession>
<dbReference type="STRING" id="1802207.A3D44_00315"/>
<dbReference type="EMBL" id="MHOT01000016">
    <property type="protein sequence ID" value="OGZ68994.1"/>
    <property type="molecule type" value="Genomic_DNA"/>
</dbReference>
<gene>
    <name evidence="1" type="ORF">A3D44_00315</name>
</gene>
<proteinExistence type="predicted"/>
<dbReference type="Gene3D" id="3.40.50.2020">
    <property type="match status" value="1"/>
</dbReference>